<dbReference type="SUPFAM" id="SSF52540">
    <property type="entry name" value="P-loop containing nucleoside triphosphate hydrolases"/>
    <property type="match status" value="1"/>
</dbReference>
<dbReference type="SMART" id="SM00382">
    <property type="entry name" value="AAA"/>
    <property type="match status" value="1"/>
</dbReference>
<dbReference type="SUPFAM" id="SSF46785">
    <property type="entry name" value="Winged helix' DNA-binding domain"/>
    <property type="match status" value="1"/>
</dbReference>
<proteinExistence type="predicted"/>
<evidence type="ECO:0000256" key="2">
    <source>
        <dbReference type="ARBA" id="ARBA00022840"/>
    </source>
</evidence>
<sequence>MKTNREQIYDFIQLHCSTSGGEGVSTQYLAKALGIQRTNVSSILNALVEEGKIAKKNGRPVLYYIIQEGEMADAFRNLIGWDGSLRRAVQLAKAAVLYPQRSLDILISGENGVGKSFMAQVIHRFALESEVLSADAPLLTFNCRDYQGDETRAIQELFGSDLGPGLFEAGPSVLLIDNAHLLSVRLRSLIYDRLDPAKHTAGEKRAEEPMLIVTCDSANRELIAEFERRLPVSIPLPSLVERALRERLELVERFFILESARAKRRFLVEGELLRCLLLYDCPYNLTRLKGDIKLGCANAYVRERSGGKPLHLYMSDFSNDIRKGFLNYAKYRDEVESIVPAGYAFDFNQDTVAMAPMDREKLGAATMYDDMDRKFQELVSMGLGEEDIGAMMNATVAAVFDQYRRSVLSQVVNREQLSRLVDKRIITLVEDFVNTAQIKTGQTLPPSVVYGLCLHIQGLLDGKQRDRRLTADRFKEVVEQNRAEYSLALQLAAGVEQELGLHLSTDEVAFLTLFIASRPAAEDITTSPTLLFIYHGDGVSTALARTVEAIVHGGNVFSCDIPFDQHNRDTYAAVKTAVERADRGGGVLAVYDMSMLGDILRVISLETGIEIRWVRFPITNLGIEWARQSGLSGGLNTLHKNVLASLAELRRPVWRVIVTLCATGVGGADQVKQYVEQFGELDDDMRVIPLGFSDHELLREMLMQVMENGVVQCLIGPIDPHIMDLPYIPLTELFGAPTDKVPSIIRLKKLERSRIDFAEVYNYLEDHLEHVDMAKLKNLLPAAIGQINSDLTELALDSEIGLFLHIACSINRMVGKEPQPQNLNREAIIKANPADYKAVLRILKPLEKAFNVVFNDDELATMITIIRRI</sequence>
<evidence type="ECO:0008006" key="7">
    <source>
        <dbReference type="Google" id="ProtNLM"/>
    </source>
</evidence>
<dbReference type="GO" id="GO:0016020">
    <property type="term" value="C:membrane"/>
    <property type="evidence" value="ECO:0007669"/>
    <property type="project" value="InterPro"/>
</dbReference>
<evidence type="ECO:0000259" key="5">
    <source>
        <dbReference type="PROSITE" id="PS51372"/>
    </source>
</evidence>
<dbReference type="Gene3D" id="1.10.10.10">
    <property type="entry name" value="Winged helix-like DNA-binding domain superfamily/Winged helix DNA-binding domain"/>
    <property type="match status" value="1"/>
</dbReference>
<dbReference type="PANTHER" id="PTHR32071:SF38">
    <property type="entry name" value="PSP OPERON TRANSCRIPTIONAL ACTIVATOR"/>
    <property type="match status" value="1"/>
</dbReference>
<dbReference type="InterPro" id="IPR036634">
    <property type="entry name" value="PRD_sf"/>
</dbReference>
<dbReference type="GO" id="GO:0003677">
    <property type="term" value="F:DNA binding"/>
    <property type="evidence" value="ECO:0007669"/>
    <property type="project" value="UniProtKB-KW"/>
</dbReference>
<dbReference type="Gene3D" id="3.40.50.300">
    <property type="entry name" value="P-loop containing nucleotide triphosphate hydrolases"/>
    <property type="match status" value="1"/>
</dbReference>
<dbReference type="Gene3D" id="3.40.50.510">
    <property type="entry name" value="Phosphotransferase system, mannose-type IIA component"/>
    <property type="match status" value="1"/>
</dbReference>
<dbReference type="GO" id="GO:0006355">
    <property type="term" value="P:regulation of DNA-templated transcription"/>
    <property type="evidence" value="ECO:0007669"/>
    <property type="project" value="InterPro"/>
</dbReference>
<dbReference type="InterPro" id="IPR011608">
    <property type="entry name" value="PRD"/>
</dbReference>
<dbReference type="GO" id="GO:0009401">
    <property type="term" value="P:phosphoenolpyruvate-dependent sugar phosphotransferase system"/>
    <property type="evidence" value="ECO:0007669"/>
    <property type="project" value="InterPro"/>
</dbReference>
<accession>A0A212KEL4</accession>
<dbReference type="InterPro" id="IPR036390">
    <property type="entry name" value="WH_DNA-bd_sf"/>
</dbReference>
<dbReference type="SUPFAM" id="SSF63520">
    <property type="entry name" value="PTS-regulatory domain, PRD"/>
    <property type="match status" value="2"/>
</dbReference>
<feature type="domain" description="Sigma-54 factor interaction" evidence="4">
    <location>
        <begin position="78"/>
        <end position="297"/>
    </location>
</feature>
<feature type="domain" description="PRD" evidence="5">
    <location>
        <begin position="767"/>
        <end position="869"/>
    </location>
</feature>
<evidence type="ECO:0000313" key="6">
    <source>
        <dbReference type="EMBL" id="SBW10058.1"/>
    </source>
</evidence>
<dbReference type="InterPro" id="IPR027417">
    <property type="entry name" value="P-loop_NTPase"/>
</dbReference>
<dbReference type="EMBL" id="FLUN01000001">
    <property type="protein sequence ID" value="SBW10058.1"/>
    <property type="molecule type" value="Genomic_DNA"/>
</dbReference>
<evidence type="ECO:0000256" key="1">
    <source>
        <dbReference type="ARBA" id="ARBA00022741"/>
    </source>
</evidence>
<evidence type="ECO:0000259" key="4">
    <source>
        <dbReference type="PROSITE" id="PS50045"/>
    </source>
</evidence>
<reference evidence="6" key="1">
    <citation type="submission" date="2016-04" db="EMBL/GenBank/DDBJ databases">
        <authorList>
            <person name="Evans L.H."/>
            <person name="Alamgir A."/>
            <person name="Owens N."/>
            <person name="Weber N.D."/>
            <person name="Virtaneva K."/>
            <person name="Barbian K."/>
            <person name="Babar A."/>
            <person name="Rosenke K."/>
        </authorList>
    </citation>
    <scope>NUCLEOTIDE SEQUENCE</scope>
    <source>
        <strain evidence="6">86</strain>
    </source>
</reference>
<protein>
    <recommendedName>
        <fullName evidence="7">PRD domain-containing protein</fullName>
    </recommendedName>
</protein>
<dbReference type="Pfam" id="PF00158">
    <property type="entry name" value="Sigma54_activat"/>
    <property type="match status" value="1"/>
</dbReference>
<dbReference type="CDD" id="cd00009">
    <property type="entry name" value="AAA"/>
    <property type="match status" value="1"/>
</dbReference>
<dbReference type="AlphaFoldDB" id="A0A212KEL4"/>
<dbReference type="InterPro" id="IPR002078">
    <property type="entry name" value="Sigma_54_int"/>
</dbReference>
<keyword evidence="3" id="KW-0238">DNA-binding</keyword>
<dbReference type="Gene3D" id="1.10.1790.10">
    <property type="entry name" value="PRD domain"/>
    <property type="match status" value="2"/>
</dbReference>
<dbReference type="SUPFAM" id="SSF53062">
    <property type="entry name" value="PTS system fructose IIA component-like"/>
    <property type="match status" value="1"/>
</dbReference>
<dbReference type="PROSITE" id="PS51372">
    <property type="entry name" value="PRD_2"/>
    <property type="match status" value="2"/>
</dbReference>
<dbReference type="PANTHER" id="PTHR32071">
    <property type="entry name" value="TRANSCRIPTIONAL REGULATORY PROTEIN"/>
    <property type="match status" value="1"/>
</dbReference>
<gene>
    <name evidence="6" type="ORF">KL86CLO1_12826</name>
</gene>
<name>A0A212KEL4_9FIRM</name>
<dbReference type="InterPro" id="IPR036388">
    <property type="entry name" value="WH-like_DNA-bd_sf"/>
</dbReference>
<keyword evidence="2" id="KW-0067">ATP-binding</keyword>
<evidence type="ECO:0000256" key="3">
    <source>
        <dbReference type="ARBA" id="ARBA00023125"/>
    </source>
</evidence>
<keyword evidence="1" id="KW-0547">Nucleotide-binding</keyword>
<feature type="domain" description="PRD" evidence="5">
    <location>
        <begin position="420"/>
        <end position="525"/>
    </location>
</feature>
<dbReference type="GO" id="GO:0005524">
    <property type="term" value="F:ATP binding"/>
    <property type="evidence" value="ECO:0007669"/>
    <property type="project" value="UniProtKB-KW"/>
</dbReference>
<organism evidence="6">
    <name type="scientific">uncultured Eubacteriales bacterium</name>
    <dbReference type="NCBI Taxonomy" id="172733"/>
    <lineage>
        <taxon>Bacteria</taxon>
        <taxon>Bacillati</taxon>
        <taxon>Bacillota</taxon>
        <taxon>Clostridia</taxon>
        <taxon>Eubacteriales</taxon>
        <taxon>environmental samples</taxon>
    </lineage>
</organism>
<dbReference type="InterPro" id="IPR036662">
    <property type="entry name" value="PTS_EIIA_man-typ_sf"/>
</dbReference>
<dbReference type="Pfam" id="PF00874">
    <property type="entry name" value="PRD"/>
    <property type="match status" value="2"/>
</dbReference>
<dbReference type="InterPro" id="IPR003593">
    <property type="entry name" value="AAA+_ATPase"/>
</dbReference>
<dbReference type="PROSITE" id="PS50045">
    <property type="entry name" value="SIGMA54_INTERACT_4"/>
    <property type="match status" value="1"/>
</dbReference>